<dbReference type="Pfam" id="PF21680">
    <property type="entry name" value="GIDA_C_1st"/>
    <property type="match status" value="1"/>
</dbReference>
<sequence>MKYLAGDFDVIVIGAGHAGCEAALATARMGCKTLMCTMNLESVAFMPCNPNIGGTAKGHLVREIDALGGEMGVNIDHTYIQSRMLNTSKGPAVHSLRAQADKKRYSERMKNVIEKEENLYLKQLEVISIDVENNKVKGVLTKFGAYFTCKALILTTGTYLKSTVIVGDISYNEGPSGLYPSNHLSKCLLDLGISLRRFKTGTPARINRRSVDFSKMEEQKGDEKVVPFSFMSENIDREQVDCYLTYTNNKTHEVIMKNIHRSPLYNGSIHSTGPRYCPSIEDKVMRFQDKERHQIFIEPEGEGTEEMYVQGMSSSLPEDVQIEMLKTIPGLEDVEMMRTAYAIEYDCIDPTQLKLSLEFKHLDGFFSAGQVNGSSGYEEAAGQGIIAGINAVLKIRGEEPLILKRSDAYIGVLIDDLITKGTNEPYRMMTSRSEYRLLLRQDNADLRLTEMGYKVGLVTDDRYNKFITKKEQIENEVKRLKNLQITNKKEVIDFLDTKGSAPLKKPISFYELIKRSELDYYIVAELDPERPKFSYAVTEQVNIISKYEGYIEKQLEQIAQFKKFENKFLPEDINYDEVKGLRIEAMQKLNKIRPVNIGQASRISGVSPADISVLMIYLEQRNRLKNQENKTE</sequence>
<dbReference type="Gene3D" id="3.50.50.60">
    <property type="entry name" value="FAD/NAD(P)-binding domain"/>
    <property type="match status" value="2"/>
</dbReference>
<evidence type="ECO:0000256" key="1">
    <source>
        <dbReference type="ARBA" id="ARBA00001974"/>
    </source>
</evidence>
<dbReference type="EMBL" id="AYSO01000018">
    <property type="protein sequence ID" value="KIE45966.1"/>
    <property type="molecule type" value="Genomic_DNA"/>
</dbReference>
<dbReference type="AlphaFoldDB" id="A0A0C1R679"/>
<accession>A0A0C1R679</accession>
<dbReference type="InterPro" id="IPR049312">
    <property type="entry name" value="GIDA_C_N"/>
</dbReference>
<dbReference type="Proteomes" id="UP000031366">
    <property type="component" value="Unassembled WGS sequence"/>
</dbReference>
<keyword evidence="6 12" id="KW-0285">Flavoprotein</keyword>
<dbReference type="PROSITE" id="PS01280">
    <property type="entry name" value="GIDA_1"/>
    <property type="match status" value="1"/>
</dbReference>
<evidence type="ECO:0000256" key="4">
    <source>
        <dbReference type="ARBA" id="ARBA00020461"/>
    </source>
</evidence>
<reference evidence="15 16" key="1">
    <citation type="journal article" date="2015" name="Infect. Genet. Evol.">
        <title>Genomic sequences of six botulinum neurotoxin-producing strains representing three clostridial species illustrate the mobility and diversity of botulinum neurotoxin genes.</title>
        <authorList>
            <person name="Smith T.J."/>
            <person name="Hill K.K."/>
            <person name="Xie G."/>
            <person name="Foley B.T."/>
            <person name="Williamson C.H."/>
            <person name="Foster J.T."/>
            <person name="Johnson S.L."/>
            <person name="Chertkov O."/>
            <person name="Teshima H."/>
            <person name="Gibbons H.S."/>
            <person name="Johnsky L.A."/>
            <person name="Karavis M.A."/>
            <person name="Smith L.A."/>
        </authorList>
    </citation>
    <scope>NUCLEOTIDE SEQUENCE [LARGE SCALE GENOMIC DNA]</scope>
    <source>
        <strain evidence="15 16">CDC 2741</strain>
    </source>
</reference>
<dbReference type="InterPro" id="IPR040131">
    <property type="entry name" value="MnmG_N"/>
</dbReference>
<keyword evidence="7 12" id="KW-0819">tRNA processing</keyword>
<dbReference type="PANTHER" id="PTHR11806">
    <property type="entry name" value="GLUCOSE INHIBITED DIVISION PROTEIN A"/>
    <property type="match status" value="1"/>
</dbReference>
<dbReference type="InterPro" id="IPR020595">
    <property type="entry name" value="MnmG-rel_CS"/>
</dbReference>
<evidence type="ECO:0000256" key="12">
    <source>
        <dbReference type="HAMAP-Rule" id="MF_00129"/>
    </source>
</evidence>
<evidence type="ECO:0000256" key="3">
    <source>
        <dbReference type="ARBA" id="ARBA00007653"/>
    </source>
</evidence>
<evidence type="ECO:0000256" key="9">
    <source>
        <dbReference type="ARBA" id="ARBA00023027"/>
    </source>
</evidence>
<evidence type="ECO:0000256" key="5">
    <source>
        <dbReference type="ARBA" id="ARBA00022490"/>
    </source>
</evidence>
<dbReference type="InterPro" id="IPR002218">
    <property type="entry name" value="MnmG-rel"/>
</dbReference>
<dbReference type="Pfam" id="PF13932">
    <property type="entry name" value="SAM_GIDA_C"/>
    <property type="match status" value="1"/>
</dbReference>
<comment type="subunit">
    <text evidence="10 12">Homodimer. Heterotetramer of two MnmE and two MnmG subunits.</text>
</comment>
<dbReference type="SUPFAM" id="SSF51905">
    <property type="entry name" value="FAD/NAD(P)-binding domain"/>
    <property type="match status" value="1"/>
</dbReference>
<dbReference type="SMART" id="SM01228">
    <property type="entry name" value="GIDA_assoc_3"/>
    <property type="match status" value="1"/>
</dbReference>
<gene>
    <name evidence="12 15" type="primary">gidA</name>
    <name evidence="12" type="synonym">mnmG</name>
    <name evidence="15" type="ORF">U732_2224</name>
</gene>
<feature type="binding site" evidence="12">
    <location>
        <position position="126"/>
    </location>
    <ligand>
        <name>FAD</name>
        <dbReference type="ChEBI" id="CHEBI:57692"/>
    </ligand>
</feature>
<feature type="binding site" evidence="12">
    <location>
        <position position="181"/>
    </location>
    <ligand>
        <name>FAD</name>
        <dbReference type="ChEBI" id="CHEBI:57692"/>
    </ligand>
</feature>
<dbReference type="PROSITE" id="PS01281">
    <property type="entry name" value="GIDA_2"/>
    <property type="match status" value="1"/>
</dbReference>
<evidence type="ECO:0000256" key="2">
    <source>
        <dbReference type="ARBA" id="ARBA00003717"/>
    </source>
</evidence>
<feature type="binding site" evidence="12">
    <location>
        <begin position="273"/>
        <end position="287"/>
    </location>
    <ligand>
        <name>NAD(+)</name>
        <dbReference type="ChEBI" id="CHEBI:57540"/>
    </ligand>
</feature>
<evidence type="ECO:0000313" key="15">
    <source>
        <dbReference type="EMBL" id="KIE45966.1"/>
    </source>
</evidence>
<feature type="binding site" evidence="12">
    <location>
        <begin position="14"/>
        <end position="19"/>
    </location>
    <ligand>
        <name>FAD</name>
        <dbReference type="ChEBI" id="CHEBI:57692"/>
    </ligand>
</feature>
<dbReference type="InterPro" id="IPR004416">
    <property type="entry name" value="MnmG"/>
</dbReference>
<comment type="subcellular location">
    <subcellularLocation>
        <location evidence="12">Cytoplasm</location>
    </subcellularLocation>
</comment>
<evidence type="ECO:0000259" key="14">
    <source>
        <dbReference type="SMART" id="SM01228"/>
    </source>
</evidence>
<dbReference type="InterPro" id="IPR044920">
    <property type="entry name" value="MnmG_C_subdom_sf"/>
</dbReference>
<dbReference type="PRINTS" id="PR00368">
    <property type="entry name" value="FADPNR"/>
</dbReference>
<keyword evidence="5 12" id="KW-0963">Cytoplasm</keyword>
<dbReference type="InterPro" id="IPR047001">
    <property type="entry name" value="MnmG_C_subdom"/>
</dbReference>
<evidence type="ECO:0000256" key="8">
    <source>
        <dbReference type="ARBA" id="ARBA00022827"/>
    </source>
</evidence>
<evidence type="ECO:0000256" key="10">
    <source>
        <dbReference type="ARBA" id="ARBA00025948"/>
    </source>
</evidence>
<feature type="domain" description="tRNA uridine 5-carboxymethylaminomethyl modification enzyme C-terminal subdomain" evidence="14">
    <location>
        <begin position="545"/>
        <end position="616"/>
    </location>
</feature>
<feature type="binding site" evidence="12">
    <location>
        <position position="370"/>
    </location>
    <ligand>
        <name>FAD</name>
        <dbReference type="ChEBI" id="CHEBI:57692"/>
    </ligand>
</feature>
<dbReference type="PANTHER" id="PTHR11806:SF0">
    <property type="entry name" value="PROTEIN MTO1 HOMOLOG, MITOCHONDRIAL"/>
    <property type="match status" value="1"/>
</dbReference>
<dbReference type="FunFam" id="1.10.150.570:FF:000001">
    <property type="entry name" value="tRNA uridine 5-carboxymethylaminomethyl modification enzyme MnmG"/>
    <property type="match status" value="1"/>
</dbReference>
<evidence type="ECO:0000256" key="11">
    <source>
        <dbReference type="ARBA" id="ARBA00031800"/>
    </source>
</evidence>
<comment type="function">
    <text evidence="2 12">NAD-binding protein involved in the addition of a carboxymethylaminomethyl (cmnm) group at the wobble position (U34) of certain tRNAs, forming tRNA-cmnm(5)s(2)U34.</text>
</comment>
<dbReference type="GO" id="GO:0002098">
    <property type="term" value="P:tRNA wobble uridine modification"/>
    <property type="evidence" value="ECO:0007669"/>
    <property type="project" value="InterPro"/>
</dbReference>
<dbReference type="InterPro" id="IPR036188">
    <property type="entry name" value="FAD/NAD-bd_sf"/>
</dbReference>
<organism evidence="15 16">
    <name type="scientific">Clostridium argentinense CDC 2741</name>
    <dbReference type="NCBI Taxonomy" id="1418104"/>
    <lineage>
        <taxon>Bacteria</taxon>
        <taxon>Bacillati</taxon>
        <taxon>Bacillota</taxon>
        <taxon>Clostridia</taxon>
        <taxon>Eubacteriales</taxon>
        <taxon>Clostridiaceae</taxon>
        <taxon>Clostridium</taxon>
    </lineage>
</organism>
<dbReference type="GO" id="GO:0030488">
    <property type="term" value="P:tRNA methylation"/>
    <property type="evidence" value="ECO:0007669"/>
    <property type="project" value="TreeGrafter"/>
</dbReference>
<evidence type="ECO:0000256" key="13">
    <source>
        <dbReference type="SAM" id="Coils"/>
    </source>
</evidence>
<feature type="coiled-coil region" evidence="13">
    <location>
        <begin position="463"/>
        <end position="490"/>
    </location>
</feature>
<comment type="caution">
    <text evidence="15">The sequence shown here is derived from an EMBL/GenBank/DDBJ whole genome shotgun (WGS) entry which is preliminary data.</text>
</comment>
<dbReference type="FunFam" id="3.50.50.60:FF:000002">
    <property type="entry name" value="tRNA uridine 5-carboxymethylaminomethyl modification enzyme MnmG"/>
    <property type="match status" value="1"/>
</dbReference>
<comment type="cofactor">
    <cofactor evidence="1 12">
        <name>FAD</name>
        <dbReference type="ChEBI" id="CHEBI:57692"/>
    </cofactor>
</comment>
<dbReference type="InterPro" id="IPR026904">
    <property type="entry name" value="MnmG_C"/>
</dbReference>
<dbReference type="OrthoDB" id="9815560at2"/>
<dbReference type="GO" id="GO:0050660">
    <property type="term" value="F:flavin adenine dinucleotide binding"/>
    <property type="evidence" value="ECO:0007669"/>
    <property type="project" value="UniProtKB-UniRule"/>
</dbReference>
<keyword evidence="8 12" id="KW-0274">FAD</keyword>
<dbReference type="GO" id="GO:0005829">
    <property type="term" value="C:cytosol"/>
    <property type="evidence" value="ECO:0007669"/>
    <property type="project" value="TreeGrafter"/>
</dbReference>
<comment type="similarity">
    <text evidence="3 12">Belongs to the MnmG family.</text>
</comment>
<dbReference type="Pfam" id="PF01134">
    <property type="entry name" value="GIDA"/>
    <property type="match status" value="1"/>
</dbReference>
<keyword evidence="9 12" id="KW-0520">NAD</keyword>
<dbReference type="HAMAP" id="MF_00129">
    <property type="entry name" value="MnmG_GidA"/>
    <property type="match status" value="1"/>
</dbReference>
<keyword evidence="16" id="KW-1185">Reference proteome</keyword>
<evidence type="ECO:0000313" key="16">
    <source>
        <dbReference type="Proteomes" id="UP000031366"/>
    </source>
</evidence>
<dbReference type="Gene3D" id="1.10.150.570">
    <property type="entry name" value="GidA associated domain, C-terminal subdomain"/>
    <property type="match status" value="1"/>
</dbReference>
<dbReference type="PRINTS" id="PR00411">
    <property type="entry name" value="PNDRDTASEI"/>
</dbReference>
<dbReference type="STRING" id="29341.RSJ17_01525"/>
<name>A0A0C1R679_9CLOT</name>
<dbReference type="RefSeq" id="WP_039634446.1">
    <property type="nucleotide sequence ID" value="NZ_AYSO01000018.1"/>
</dbReference>
<dbReference type="NCBIfam" id="TIGR00136">
    <property type="entry name" value="mnmG_gidA"/>
    <property type="match status" value="1"/>
</dbReference>
<evidence type="ECO:0000256" key="6">
    <source>
        <dbReference type="ARBA" id="ARBA00022630"/>
    </source>
</evidence>
<dbReference type="FunFam" id="3.50.50.60:FF:000063">
    <property type="entry name" value="tRNA uridine 5-carboxymethylaminomethyl modification enzyme MnmG"/>
    <property type="match status" value="1"/>
</dbReference>
<proteinExistence type="inferred from homology"/>
<dbReference type="FunFam" id="1.10.10.1800:FF:000001">
    <property type="entry name" value="tRNA uridine 5-carboxymethylaminomethyl modification enzyme MnmG"/>
    <property type="match status" value="1"/>
</dbReference>
<dbReference type="Gene3D" id="1.10.10.1800">
    <property type="entry name" value="tRNA uridine 5-carboxymethylaminomethyl modification enzyme MnmG/GidA"/>
    <property type="match status" value="1"/>
</dbReference>
<protein>
    <recommendedName>
        <fullName evidence="4 12">tRNA uridine 5-carboxymethylaminomethyl modification enzyme MnmG</fullName>
    </recommendedName>
    <alternativeName>
        <fullName evidence="11 12">Glucose-inhibited division protein A</fullName>
    </alternativeName>
</protein>
<evidence type="ECO:0000256" key="7">
    <source>
        <dbReference type="ARBA" id="ARBA00022694"/>
    </source>
</evidence>
<keyword evidence="13" id="KW-0175">Coiled coil</keyword>